<evidence type="ECO:0000313" key="2">
    <source>
        <dbReference type="Proteomes" id="UP000283644"/>
    </source>
</evidence>
<evidence type="ECO:0000313" key="1">
    <source>
        <dbReference type="EMBL" id="RHW27878.1"/>
    </source>
</evidence>
<dbReference type="OrthoDB" id="5147122at2"/>
<reference evidence="1 2" key="1">
    <citation type="submission" date="2018-09" db="EMBL/GenBank/DDBJ databases">
        <title>Genome sequencing of Nocardioides immobilis CCTCC AB 2017083 for comparison to Nocardioides silvaticus.</title>
        <authorList>
            <person name="Li C."/>
            <person name="Wang G."/>
        </authorList>
    </citation>
    <scope>NUCLEOTIDE SEQUENCE [LARGE SCALE GENOMIC DNA]</scope>
    <source>
        <strain evidence="1 2">CCTCC AB 2017083</strain>
    </source>
</reference>
<name>A0A417Y5B8_9ACTN</name>
<keyword evidence="2" id="KW-1185">Reference proteome</keyword>
<dbReference type="EMBL" id="QXGH01000011">
    <property type="protein sequence ID" value="RHW27878.1"/>
    <property type="molecule type" value="Genomic_DNA"/>
</dbReference>
<dbReference type="Gene3D" id="3.40.50.300">
    <property type="entry name" value="P-loop containing nucleotide triphosphate hydrolases"/>
    <property type="match status" value="1"/>
</dbReference>
<organism evidence="1 2">
    <name type="scientific">Nocardioides immobilis</name>
    <dbReference type="NCBI Taxonomy" id="2049295"/>
    <lineage>
        <taxon>Bacteria</taxon>
        <taxon>Bacillati</taxon>
        <taxon>Actinomycetota</taxon>
        <taxon>Actinomycetes</taxon>
        <taxon>Propionibacteriales</taxon>
        <taxon>Nocardioidaceae</taxon>
        <taxon>Nocardioides</taxon>
    </lineage>
</organism>
<sequence>MVGDTVDVVLHIGCEKTGTTSIQQFLRRNRAALKDRGILYPRAPGDFRHVELGLYAMPDEALPEARIWKRDGYSAAPDVFRRRLRRRLRREITGAGASTVVLSDEALYRSDPPSIGRLRGLVDELAGQVRIVVYLRRQDDHLISRYQQAVKMGEVLDLDAWSRRDFAGIYDYWGRVTRWKDAFDSAVVAVRPFERARFPEGSLTRDFLEAAGLDVRADDLRSITARNESLGVEGVELLRLLNLHRVEHMGATPRRIPNRPHVKRLRQVDSGPQVTLPPAQLDQFMGQWEDSNRRVARELLGDPTGELFHTERKTDGTTTRQVLDPARLDDYLDLLEIPEHEHPSIRRIAEREASRSSAHEG</sequence>
<dbReference type="Proteomes" id="UP000283644">
    <property type="component" value="Unassembled WGS sequence"/>
</dbReference>
<dbReference type="AlphaFoldDB" id="A0A417Y5B8"/>
<comment type="caution">
    <text evidence="1">The sequence shown here is derived from an EMBL/GenBank/DDBJ whole genome shotgun (WGS) entry which is preliminary data.</text>
</comment>
<accession>A0A417Y5B8</accession>
<proteinExistence type="predicted"/>
<protein>
    <recommendedName>
        <fullName evidence="3">Sulfotransferase family protein</fullName>
    </recommendedName>
</protein>
<dbReference type="SUPFAM" id="SSF52540">
    <property type="entry name" value="P-loop containing nucleoside triphosphate hydrolases"/>
    <property type="match status" value="1"/>
</dbReference>
<dbReference type="RefSeq" id="WP_118923741.1">
    <property type="nucleotide sequence ID" value="NZ_QXGH01000011.1"/>
</dbReference>
<gene>
    <name evidence="1" type="ORF">D0Z08_06185</name>
</gene>
<dbReference type="InterPro" id="IPR027417">
    <property type="entry name" value="P-loop_NTPase"/>
</dbReference>
<evidence type="ECO:0008006" key="3">
    <source>
        <dbReference type="Google" id="ProtNLM"/>
    </source>
</evidence>